<name>A0AAE8MH23_9HYPO</name>
<feature type="region of interest" description="Disordered" evidence="1">
    <location>
        <begin position="440"/>
        <end position="469"/>
    </location>
</feature>
<dbReference type="Pfam" id="PF14479">
    <property type="entry name" value="HeLo"/>
    <property type="match status" value="1"/>
</dbReference>
<evidence type="ECO:0000259" key="2">
    <source>
        <dbReference type="PROSITE" id="PS50011"/>
    </source>
</evidence>
<proteinExistence type="predicted"/>
<accession>A0AAE8MH23</accession>
<protein>
    <recommendedName>
        <fullName evidence="2">Protein kinase domain-containing protein</fullName>
    </recommendedName>
</protein>
<dbReference type="PANTHER" id="PTHR37542:SF3">
    <property type="entry name" value="PRION-INHIBITION AND PROPAGATION HELO DOMAIN-CONTAINING PROTEIN"/>
    <property type="match status" value="1"/>
</dbReference>
<feature type="compositionally biased region" description="Basic and acidic residues" evidence="1">
    <location>
        <begin position="450"/>
        <end position="469"/>
    </location>
</feature>
<dbReference type="GO" id="GO:0005524">
    <property type="term" value="F:ATP binding"/>
    <property type="evidence" value="ECO:0007669"/>
    <property type="project" value="InterPro"/>
</dbReference>
<dbReference type="Gene3D" id="1.20.120.1020">
    <property type="entry name" value="Prion-inhibition and propagation, HeLo domain"/>
    <property type="match status" value="1"/>
</dbReference>
<gene>
    <name evidence="3" type="ORF">FTOL_10155</name>
</gene>
<dbReference type="PROSITE" id="PS50011">
    <property type="entry name" value="PROTEIN_KINASE_DOM"/>
    <property type="match status" value="1"/>
</dbReference>
<dbReference type="SUPFAM" id="SSF56112">
    <property type="entry name" value="Protein kinase-like (PK-like)"/>
    <property type="match status" value="1"/>
</dbReference>
<reference evidence="3" key="1">
    <citation type="submission" date="2018-03" db="EMBL/GenBank/DDBJ databases">
        <authorList>
            <person name="Guldener U."/>
        </authorList>
    </citation>
    <scope>NUCLEOTIDE SEQUENCE</scope>
</reference>
<dbReference type="PANTHER" id="PTHR37542">
    <property type="entry name" value="HELO DOMAIN-CONTAINING PROTEIN-RELATED"/>
    <property type="match status" value="1"/>
</dbReference>
<dbReference type="InterPro" id="IPR038305">
    <property type="entry name" value="HeLo_sf"/>
</dbReference>
<dbReference type="Proteomes" id="UP001187734">
    <property type="component" value="Unassembled WGS sequence"/>
</dbReference>
<dbReference type="InterPro" id="IPR011009">
    <property type="entry name" value="Kinase-like_dom_sf"/>
</dbReference>
<evidence type="ECO:0000313" key="4">
    <source>
        <dbReference type="Proteomes" id="UP001187734"/>
    </source>
</evidence>
<dbReference type="Gene3D" id="1.10.510.10">
    <property type="entry name" value="Transferase(Phosphotransferase) domain 1"/>
    <property type="match status" value="1"/>
</dbReference>
<dbReference type="InterPro" id="IPR029498">
    <property type="entry name" value="HeLo_dom"/>
</dbReference>
<evidence type="ECO:0000256" key="1">
    <source>
        <dbReference type="SAM" id="MobiDB-lite"/>
    </source>
</evidence>
<comment type="caution">
    <text evidence="3">The sequence shown here is derived from an EMBL/GenBank/DDBJ whole genome shotgun (WGS) entry which is preliminary data.</text>
</comment>
<keyword evidence="4" id="KW-1185">Reference proteome</keyword>
<dbReference type="InterPro" id="IPR000719">
    <property type="entry name" value="Prot_kinase_dom"/>
</dbReference>
<sequence>MAEAVLGVLGLVGTAIDVLKLGYIASDRKDNVTVLRGCLHLEGVLLRRWAECVLIGPPGEVPIISREDCAIVHERLSTMLALFRNAGNLVHKHSKDMQPLFPPSQAEHDQEVGPSMLRRHTTFSNFISKMSIKSSPFKWAVRDSEVLRELLGDIQAIRVGLAELLPPDMKLISLQVLTDIMPSTSPDSTSSMDSAARITTDNNTADAHALDTLRATLAIRTMSPDAIPTLEEANTRMRELFIKNYSVSTSGGVLPLGKARCSVLMGSQHFSLSPRPVVIEWRQFNPDLYSDFVLFEADVVKLCWLLHSLKSHPDVHLPRCLGYIKDSNYSSTRLGIVLEYPSIVNLPLSMTQTSQESLYDALKNSSYRLPAIEIRLSLAMNITASVFQLLSAGWLHKGLRSDNILLANGLKIVSSREVNQQPAAIDFILGGFEFARLDKPGQVSDGSNNPDERDLYRHPNATSEKRRSQEYKQRGYLKSYDIYSLGVLLCELGFWRTIRDLKATQEKRDDWKSASFSQYLRHRVGGDMPGMMGSRFTRVVLWCLDTDRVETLVSDEDGLVQFEEQVLVNLSQCRRAVTFLS</sequence>
<dbReference type="AlphaFoldDB" id="A0AAE8MH23"/>
<evidence type="ECO:0000313" key="3">
    <source>
        <dbReference type="EMBL" id="SPJ83639.1"/>
    </source>
</evidence>
<organism evidence="3 4">
    <name type="scientific">Fusarium torulosum</name>
    <dbReference type="NCBI Taxonomy" id="33205"/>
    <lineage>
        <taxon>Eukaryota</taxon>
        <taxon>Fungi</taxon>
        <taxon>Dikarya</taxon>
        <taxon>Ascomycota</taxon>
        <taxon>Pezizomycotina</taxon>
        <taxon>Sordariomycetes</taxon>
        <taxon>Hypocreomycetidae</taxon>
        <taxon>Hypocreales</taxon>
        <taxon>Nectriaceae</taxon>
        <taxon>Fusarium</taxon>
    </lineage>
</organism>
<feature type="domain" description="Protein kinase" evidence="2">
    <location>
        <begin position="250"/>
        <end position="581"/>
    </location>
</feature>
<dbReference type="EMBL" id="ONZP01000382">
    <property type="protein sequence ID" value="SPJ83639.1"/>
    <property type="molecule type" value="Genomic_DNA"/>
</dbReference>
<dbReference type="GO" id="GO:0004672">
    <property type="term" value="F:protein kinase activity"/>
    <property type="evidence" value="ECO:0007669"/>
    <property type="project" value="InterPro"/>
</dbReference>